<reference evidence="1 2" key="1">
    <citation type="submission" date="2016-10" db="EMBL/GenBank/DDBJ databases">
        <authorList>
            <person name="de Groot N.N."/>
        </authorList>
    </citation>
    <scope>NUCLEOTIDE SEQUENCE [LARGE SCALE GENOMIC DNA]</scope>
    <source>
        <strain evidence="1 2">DSM 527</strain>
    </source>
</reference>
<evidence type="ECO:0000313" key="2">
    <source>
        <dbReference type="Proteomes" id="UP000199045"/>
    </source>
</evidence>
<dbReference type="Proteomes" id="UP000199045">
    <property type="component" value="Unassembled WGS sequence"/>
</dbReference>
<dbReference type="EMBL" id="FNBN01000002">
    <property type="protein sequence ID" value="SDF47873.1"/>
    <property type="molecule type" value="Genomic_DNA"/>
</dbReference>
<evidence type="ECO:0000313" key="1">
    <source>
        <dbReference type="EMBL" id="SDF47873.1"/>
    </source>
</evidence>
<sequence>MITFTIDHNNEQITVIQSSQCHFKVERPGGKILLLLKQDNEGADHWFEDGTDNETPETKAIGAAIDNYMAKYDSLPTPDPYN</sequence>
<dbReference type="RefSeq" id="WP_089830058.1">
    <property type="nucleotide sequence ID" value="NZ_FNBN01000002.1"/>
</dbReference>
<dbReference type="AlphaFoldDB" id="A0A1G7LEJ4"/>
<name>A0A1G7LEJ4_CHIFI</name>
<dbReference type="OrthoDB" id="676314at2"/>
<protein>
    <submittedName>
        <fullName evidence="1">Uncharacterized protein</fullName>
    </submittedName>
</protein>
<organism evidence="1 2">
    <name type="scientific">Chitinophaga filiformis</name>
    <name type="common">Myxococcus filiformis</name>
    <name type="synonym">Flexibacter filiformis</name>
    <dbReference type="NCBI Taxonomy" id="104663"/>
    <lineage>
        <taxon>Bacteria</taxon>
        <taxon>Pseudomonadati</taxon>
        <taxon>Bacteroidota</taxon>
        <taxon>Chitinophagia</taxon>
        <taxon>Chitinophagales</taxon>
        <taxon>Chitinophagaceae</taxon>
        <taxon>Chitinophaga</taxon>
    </lineage>
</organism>
<accession>A0A1G7LEJ4</accession>
<gene>
    <name evidence="1" type="ORF">SAMN04488121_10236</name>
</gene>
<proteinExistence type="predicted"/>